<dbReference type="Proteomes" id="UP001241092">
    <property type="component" value="Chromosome"/>
</dbReference>
<evidence type="ECO:0000313" key="1">
    <source>
        <dbReference type="EMBL" id="BDY32988.1"/>
    </source>
</evidence>
<evidence type="ECO:0000313" key="2">
    <source>
        <dbReference type="Proteomes" id="UP001241092"/>
    </source>
</evidence>
<reference evidence="1" key="1">
    <citation type="submission" date="2023-03" db="EMBL/GenBank/DDBJ databases">
        <title>Draft genome sequence of a Mycolicibacterium mageritense strain H4_3_1 isolated from a hybrid biological-inorganic system reactor.</title>
        <authorList>
            <person name="Feng X."/>
            <person name="Kazama D."/>
            <person name="Sato K."/>
            <person name="Kobayashi H."/>
        </authorList>
    </citation>
    <scope>NUCLEOTIDE SEQUENCE</scope>
    <source>
        <strain evidence="1">H4_3_1</strain>
    </source>
</reference>
<protein>
    <submittedName>
        <fullName evidence="1">Uncharacterized protein</fullName>
    </submittedName>
</protein>
<organism evidence="1 2">
    <name type="scientific">Mycolicibacterium mageritense</name>
    <name type="common">Mycobacterium mageritense</name>
    <dbReference type="NCBI Taxonomy" id="53462"/>
    <lineage>
        <taxon>Bacteria</taxon>
        <taxon>Bacillati</taxon>
        <taxon>Actinomycetota</taxon>
        <taxon>Actinomycetes</taxon>
        <taxon>Mycobacteriales</taxon>
        <taxon>Mycobacteriaceae</taxon>
        <taxon>Mycolicibacterium</taxon>
    </lineage>
</organism>
<name>A0AAI8TXV9_MYCME</name>
<accession>A0AAI8TXV9</accession>
<gene>
    <name evidence="1" type="ORF">hbim_06960</name>
</gene>
<sequence>MITVRRDQLRRAAGATGIHSDAELARRLNVHPSTLERAMSGKPAGLKFIGGTLKLFGLRRFSELFEVKP</sequence>
<dbReference type="RefSeq" id="WP_286212616.1">
    <property type="nucleotide sequence ID" value="NZ_AP027452.1"/>
</dbReference>
<dbReference type="EMBL" id="AP027452">
    <property type="protein sequence ID" value="BDY32988.1"/>
    <property type="molecule type" value="Genomic_DNA"/>
</dbReference>
<proteinExistence type="predicted"/>
<dbReference type="AlphaFoldDB" id="A0AAI8TXV9"/>